<keyword evidence="4" id="KW-1185">Reference proteome</keyword>
<dbReference type="InterPro" id="IPR000719">
    <property type="entry name" value="Prot_kinase_dom"/>
</dbReference>
<dbReference type="GO" id="GO:0005524">
    <property type="term" value="F:ATP binding"/>
    <property type="evidence" value="ECO:0007669"/>
    <property type="project" value="InterPro"/>
</dbReference>
<organism evidence="3 4">
    <name type="scientific">Rhizoclosmatium globosum</name>
    <dbReference type="NCBI Taxonomy" id="329046"/>
    <lineage>
        <taxon>Eukaryota</taxon>
        <taxon>Fungi</taxon>
        <taxon>Fungi incertae sedis</taxon>
        <taxon>Chytridiomycota</taxon>
        <taxon>Chytridiomycota incertae sedis</taxon>
        <taxon>Chytridiomycetes</taxon>
        <taxon>Chytridiales</taxon>
        <taxon>Chytriomycetaceae</taxon>
        <taxon>Rhizoclosmatium</taxon>
    </lineage>
</organism>
<dbReference type="PANTHER" id="PTHR12984:SF3">
    <property type="entry name" value="N-TERMINAL KINASE-LIKE PROTEIN"/>
    <property type="match status" value="1"/>
</dbReference>
<dbReference type="InterPro" id="IPR011989">
    <property type="entry name" value="ARM-like"/>
</dbReference>
<name>A0A1Y2D0W5_9FUNG</name>
<dbReference type="InterPro" id="IPR011009">
    <property type="entry name" value="Kinase-like_dom_sf"/>
</dbReference>
<dbReference type="Gene3D" id="1.10.510.10">
    <property type="entry name" value="Transferase(Phosphotransferase) domain 1"/>
    <property type="match status" value="1"/>
</dbReference>
<dbReference type="GO" id="GO:0005737">
    <property type="term" value="C:cytoplasm"/>
    <property type="evidence" value="ECO:0007669"/>
    <property type="project" value="TreeGrafter"/>
</dbReference>
<proteinExistence type="predicted"/>
<feature type="domain" description="Protein kinase" evidence="2">
    <location>
        <begin position="1"/>
        <end position="270"/>
    </location>
</feature>
<feature type="region of interest" description="Disordered" evidence="1">
    <location>
        <begin position="450"/>
        <end position="473"/>
    </location>
</feature>
<dbReference type="GO" id="GO:0004672">
    <property type="term" value="F:protein kinase activity"/>
    <property type="evidence" value="ECO:0007669"/>
    <property type="project" value="InterPro"/>
</dbReference>
<dbReference type="PANTHER" id="PTHR12984">
    <property type="entry name" value="SCY1-RELATED S/T PROTEIN KINASE-LIKE"/>
    <property type="match status" value="1"/>
</dbReference>
<accession>A0A1Y2D0W5</accession>
<dbReference type="Gene3D" id="3.30.200.20">
    <property type="entry name" value="Phosphorylase Kinase, domain 1"/>
    <property type="match status" value="1"/>
</dbReference>
<evidence type="ECO:0000313" key="3">
    <source>
        <dbReference type="EMBL" id="ORY52929.1"/>
    </source>
</evidence>
<dbReference type="Gene3D" id="1.25.10.10">
    <property type="entry name" value="Leucine-rich Repeat Variant"/>
    <property type="match status" value="1"/>
</dbReference>
<evidence type="ECO:0000256" key="1">
    <source>
        <dbReference type="SAM" id="MobiDB-lite"/>
    </source>
</evidence>
<gene>
    <name evidence="3" type="ORF">BCR33DRAFT_845203</name>
</gene>
<sequence>MGASESKMKTYFHKDDYTSFQNFTPPDTYVFTHYNAIEKESNQMVSIFTYGFSERRDSSVTNEVKAKLPEKWIIVNALQRFRTLRHPGIIKFREAILTDYFLYVITEPVIPLARLWNELPSEEIALGIYSTLKTISFLHNNELCHNNLQFSSLYVSIRERTWLLGGLEFTTPVSEINKSFTKSLGNTIPREIIPPEDFDPNVIPGSAQSRDYFALGHLLTILLSNLVRQKTKAESILFDWRELQRMADGMTAMNPARRISVHSILEHPVFAKNQFILVVDNFLKNVRALEPSEKILGFKRIAPLIRKLPPSTVTAYILPSILNVELFSEPGIEIMLKDVFSQNGNEDHAEYLLPSGIFGNFVIPFISKSIKRREFDIRRIMLKLYPVYFEELFDADAPHFVAAILPEILLGLNEVSEEIYVHTLLAICLTIPRLFQYEFEKAELMSSVMSTPSRATSETSLGGNQQARRNGADQRRVLQLPAKVLVESFILPRVLNACVDPQLSTGSTMAILKRTVGMWKVLCGMESSHDVVKPSVFLVASSFKSILGVLRNDIKYAFVTDILVGGMGSEYREGEEHWLPKVIEVLVPFLISSDDHLRSIVADVVMQSVTLIAQYPSKPVEQEYTTPITDRRIERTGNLILHTGPRRQSFDFDLAASLPEPTSKSTNALMNPPPLPTKISFNNFDGELDQLPAGLCAADAKNSQRGNGVRSKQQSAKKLHAPSVKLGAKKIGSGMKSPAYGKGISPSQEFTEISLDDTDTANSALTSAIPVSTFRASKMSDIPVFHPWEDPIIPDSILSTLSVDD</sequence>
<dbReference type="AlphaFoldDB" id="A0A1Y2D0W5"/>
<dbReference type="PROSITE" id="PS50011">
    <property type="entry name" value="PROTEIN_KINASE_DOM"/>
    <property type="match status" value="1"/>
</dbReference>
<dbReference type="EMBL" id="MCGO01000002">
    <property type="protein sequence ID" value="ORY52929.1"/>
    <property type="molecule type" value="Genomic_DNA"/>
</dbReference>
<evidence type="ECO:0000259" key="2">
    <source>
        <dbReference type="PROSITE" id="PS50011"/>
    </source>
</evidence>
<dbReference type="STRING" id="329046.A0A1Y2D0W5"/>
<comment type="caution">
    <text evidence="3">The sequence shown here is derived from an EMBL/GenBank/DDBJ whole genome shotgun (WGS) entry which is preliminary data.</text>
</comment>
<reference evidence="3 4" key="1">
    <citation type="submission" date="2016-07" db="EMBL/GenBank/DDBJ databases">
        <title>Pervasive Adenine N6-methylation of Active Genes in Fungi.</title>
        <authorList>
            <consortium name="DOE Joint Genome Institute"/>
            <person name="Mondo S.J."/>
            <person name="Dannebaum R.O."/>
            <person name="Kuo R.C."/>
            <person name="Labutti K."/>
            <person name="Haridas S."/>
            <person name="Kuo A."/>
            <person name="Salamov A."/>
            <person name="Ahrendt S.R."/>
            <person name="Lipzen A."/>
            <person name="Sullivan W."/>
            <person name="Andreopoulos W.B."/>
            <person name="Clum A."/>
            <person name="Lindquist E."/>
            <person name="Daum C."/>
            <person name="Ramamoorthy G.K."/>
            <person name="Gryganskyi A."/>
            <person name="Culley D."/>
            <person name="Magnuson J.K."/>
            <person name="James T.Y."/>
            <person name="O'Malley M.A."/>
            <person name="Stajich J.E."/>
            <person name="Spatafora J.W."/>
            <person name="Visel A."/>
            <person name="Grigoriev I.V."/>
        </authorList>
    </citation>
    <scope>NUCLEOTIDE SEQUENCE [LARGE SCALE GENOMIC DNA]</scope>
    <source>
        <strain evidence="3 4">JEL800</strain>
    </source>
</reference>
<feature type="compositionally biased region" description="Polar residues" evidence="1">
    <location>
        <begin position="450"/>
        <end position="468"/>
    </location>
</feature>
<dbReference type="SMART" id="SM00220">
    <property type="entry name" value="S_TKc"/>
    <property type="match status" value="1"/>
</dbReference>
<dbReference type="SUPFAM" id="SSF56112">
    <property type="entry name" value="Protein kinase-like (PK-like)"/>
    <property type="match status" value="1"/>
</dbReference>
<dbReference type="Proteomes" id="UP000193642">
    <property type="component" value="Unassembled WGS sequence"/>
</dbReference>
<dbReference type="OrthoDB" id="447103at2759"/>
<dbReference type="InterPro" id="IPR051177">
    <property type="entry name" value="CIK-Related_Protein"/>
</dbReference>
<dbReference type="GO" id="GO:0006409">
    <property type="term" value="P:tRNA export from nucleus"/>
    <property type="evidence" value="ECO:0007669"/>
    <property type="project" value="TreeGrafter"/>
</dbReference>
<protein>
    <recommendedName>
        <fullName evidence="2">Protein kinase domain-containing protein</fullName>
    </recommendedName>
</protein>
<evidence type="ECO:0000313" key="4">
    <source>
        <dbReference type="Proteomes" id="UP000193642"/>
    </source>
</evidence>